<accession>A0A158JA47</accession>
<proteinExistence type="predicted"/>
<evidence type="ECO:0000313" key="2">
    <source>
        <dbReference type="EMBL" id="SAL65708.1"/>
    </source>
</evidence>
<dbReference type="InterPro" id="IPR028116">
    <property type="entry name" value="Cis-CaaD-like"/>
</dbReference>
<feature type="domain" description="Tautomerase cis-CaaD-like" evidence="1">
    <location>
        <begin position="1"/>
        <end position="129"/>
    </location>
</feature>
<evidence type="ECO:0000259" key="1">
    <source>
        <dbReference type="Pfam" id="PF14832"/>
    </source>
</evidence>
<dbReference type="AlphaFoldDB" id="A0A158JA47"/>
<dbReference type="OrthoDB" id="7595039at2"/>
<organism evidence="2 3">
    <name type="scientific">Caballeronia udeis</name>
    <dbReference type="NCBI Taxonomy" id="1232866"/>
    <lineage>
        <taxon>Bacteria</taxon>
        <taxon>Pseudomonadati</taxon>
        <taxon>Pseudomonadota</taxon>
        <taxon>Betaproteobacteria</taxon>
        <taxon>Burkholderiales</taxon>
        <taxon>Burkholderiaceae</taxon>
        <taxon>Caballeronia</taxon>
    </lineage>
</organism>
<protein>
    <submittedName>
        <fullName evidence="2">4-oxalocrotonate tautomerase</fullName>
    </submittedName>
</protein>
<dbReference type="Gene3D" id="3.30.429.10">
    <property type="entry name" value="Macrophage Migration Inhibitory Factor"/>
    <property type="match status" value="1"/>
</dbReference>
<evidence type="ECO:0000313" key="3">
    <source>
        <dbReference type="Proteomes" id="UP000054683"/>
    </source>
</evidence>
<name>A0A158JA47_9BURK</name>
<gene>
    <name evidence="2" type="ORF">AWB69_07426</name>
</gene>
<dbReference type="InterPro" id="IPR014347">
    <property type="entry name" value="Tautomerase/MIF_sf"/>
</dbReference>
<dbReference type="SUPFAM" id="SSF55331">
    <property type="entry name" value="Tautomerase/MIF"/>
    <property type="match status" value="1"/>
</dbReference>
<sequence length="144" mass="16021">MPTYIVSAASGRLSANAKQRIAEEITRIHNQATGAQSFFAQVIFNEVQQGNHFIGGNPLRSEQIFVHGHIRAGRSAERKRELLEGIVDAISKTTSVAKRYVWAYLSELPPAQMVEYGHVLPEPGSEQSWLSSLPAEDRDYLQSI</sequence>
<dbReference type="EMBL" id="FCOK02000077">
    <property type="protein sequence ID" value="SAL65708.1"/>
    <property type="molecule type" value="Genomic_DNA"/>
</dbReference>
<dbReference type="Pfam" id="PF14832">
    <property type="entry name" value="Tautomerase_3"/>
    <property type="match status" value="1"/>
</dbReference>
<dbReference type="Proteomes" id="UP000054683">
    <property type="component" value="Unassembled WGS sequence"/>
</dbReference>
<reference evidence="2 3" key="1">
    <citation type="submission" date="2016-01" db="EMBL/GenBank/DDBJ databases">
        <authorList>
            <person name="Oliw E.H."/>
        </authorList>
    </citation>
    <scope>NUCLEOTIDE SEQUENCE [LARGE SCALE GENOMIC DNA]</scope>
    <source>
        <strain evidence="2">LMG 27134</strain>
    </source>
</reference>
<dbReference type="RefSeq" id="WP_062091593.1">
    <property type="nucleotide sequence ID" value="NZ_FCOK02000077.1"/>
</dbReference>